<dbReference type="EMBL" id="DRWN01000047">
    <property type="protein sequence ID" value="HHK68648.1"/>
    <property type="molecule type" value="Genomic_DNA"/>
</dbReference>
<feature type="transmembrane region" description="Helical" evidence="1">
    <location>
        <begin position="6"/>
        <end position="25"/>
    </location>
</feature>
<comment type="caution">
    <text evidence="2">The sequence shown here is derived from an EMBL/GenBank/DDBJ whole genome shotgun (WGS) entry which is preliminary data.</text>
</comment>
<protein>
    <submittedName>
        <fullName evidence="2">Uncharacterized protein</fullName>
    </submittedName>
</protein>
<sequence>MNIEYLLVFLSLVLTVVFAYLVYGMSREFDLGIFRRFFKILIAAAIVSIAGRGLVLLQLGGRLRGLPVGVDVASGVVFFILLTAAFWQLLRDWRKVSLDRPVKRGGKNAS</sequence>
<accession>A0A7C5QDJ5</accession>
<evidence type="ECO:0000256" key="1">
    <source>
        <dbReference type="SAM" id="Phobius"/>
    </source>
</evidence>
<feature type="transmembrane region" description="Helical" evidence="1">
    <location>
        <begin position="37"/>
        <end position="60"/>
    </location>
</feature>
<name>A0A7C5QDJ5_CALS0</name>
<keyword evidence="1" id="KW-0812">Transmembrane</keyword>
<reference evidence="2" key="1">
    <citation type="journal article" date="2020" name="mSystems">
        <title>Genome- and Community-Level Interaction Insights into Carbon Utilization and Element Cycling Functions of Hydrothermarchaeota in Hydrothermal Sediment.</title>
        <authorList>
            <person name="Zhou Z."/>
            <person name="Liu Y."/>
            <person name="Xu W."/>
            <person name="Pan J."/>
            <person name="Luo Z.H."/>
            <person name="Li M."/>
        </authorList>
    </citation>
    <scope>NUCLEOTIDE SEQUENCE [LARGE SCALE GENOMIC DNA]</scope>
    <source>
        <strain evidence="2">SpSt-1056</strain>
    </source>
</reference>
<keyword evidence="1" id="KW-1133">Transmembrane helix</keyword>
<organism evidence="2">
    <name type="scientific">Caldiarchaeum subterraneum</name>
    <dbReference type="NCBI Taxonomy" id="311458"/>
    <lineage>
        <taxon>Archaea</taxon>
        <taxon>Nitrososphaerota</taxon>
        <taxon>Candidatus Caldarchaeales</taxon>
        <taxon>Candidatus Caldarchaeaceae</taxon>
        <taxon>Candidatus Caldarchaeum</taxon>
    </lineage>
</organism>
<evidence type="ECO:0000313" key="2">
    <source>
        <dbReference type="EMBL" id="HHK68648.1"/>
    </source>
</evidence>
<feature type="transmembrane region" description="Helical" evidence="1">
    <location>
        <begin position="72"/>
        <end position="90"/>
    </location>
</feature>
<dbReference type="AlphaFoldDB" id="A0A7C5QDJ5"/>
<keyword evidence="1" id="KW-0472">Membrane</keyword>
<gene>
    <name evidence="2" type="ORF">ENM11_05795</name>
</gene>
<proteinExistence type="predicted"/>